<name>M2NFV0_BAUPA</name>
<dbReference type="InterPro" id="IPR027417">
    <property type="entry name" value="P-loop_NTPase"/>
</dbReference>
<dbReference type="RefSeq" id="XP_007674776.1">
    <property type="nucleotide sequence ID" value="XM_007676586.1"/>
</dbReference>
<dbReference type="EMBL" id="KB445553">
    <property type="protein sequence ID" value="EMC97875.1"/>
    <property type="molecule type" value="Genomic_DNA"/>
</dbReference>
<dbReference type="KEGG" id="bcom:BAUCODRAFT_573912"/>
<dbReference type="SUPFAM" id="SSF52540">
    <property type="entry name" value="P-loop containing nucleoside triphosphate hydrolases"/>
    <property type="match status" value="1"/>
</dbReference>
<accession>M2NFV0</accession>
<dbReference type="GeneID" id="19115683"/>
<dbReference type="Gene3D" id="3.40.50.300">
    <property type="entry name" value="P-loop containing nucleotide triphosphate hydrolases"/>
    <property type="match status" value="1"/>
</dbReference>
<reference evidence="3 4" key="1">
    <citation type="journal article" date="2012" name="PLoS Pathog.">
        <title>Diverse lifestyles and strategies of plant pathogenesis encoded in the genomes of eighteen Dothideomycetes fungi.</title>
        <authorList>
            <person name="Ohm R.A."/>
            <person name="Feau N."/>
            <person name="Henrissat B."/>
            <person name="Schoch C.L."/>
            <person name="Horwitz B.A."/>
            <person name="Barry K.W."/>
            <person name="Condon B.J."/>
            <person name="Copeland A.C."/>
            <person name="Dhillon B."/>
            <person name="Glaser F."/>
            <person name="Hesse C.N."/>
            <person name="Kosti I."/>
            <person name="LaButti K."/>
            <person name="Lindquist E.A."/>
            <person name="Lucas S."/>
            <person name="Salamov A.A."/>
            <person name="Bradshaw R.E."/>
            <person name="Ciuffetti L."/>
            <person name="Hamelin R.C."/>
            <person name="Kema G.H.J."/>
            <person name="Lawrence C."/>
            <person name="Scott J.A."/>
            <person name="Spatafora J.W."/>
            <person name="Turgeon B.G."/>
            <person name="de Wit P.J.G.M."/>
            <person name="Zhong S."/>
            <person name="Goodwin S.B."/>
            <person name="Grigoriev I.V."/>
        </authorList>
    </citation>
    <scope>NUCLEOTIDE SEQUENCE [LARGE SCALE GENOMIC DNA]</scope>
    <source>
        <strain evidence="3 4">UAMH 10762</strain>
    </source>
</reference>
<feature type="region of interest" description="Disordered" evidence="1">
    <location>
        <begin position="289"/>
        <end position="337"/>
    </location>
</feature>
<dbReference type="SMART" id="SM00833">
    <property type="entry name" value="CobW_C"/>
    <property type="match status" value="1"/>
</dbReference>
<organism evidence="3 4">
    <name type="scientific">Baudoinia panamericana (strain UAMH 10762)</name>
    <name type="common">Angels' share fungus</name>
    <name type="synonym">Baudoinia compniacensis (strain UAMH 10762)</name>
    <dbReference type="NCBI Taxonomy" id="717646"/>
    <lineage>
        <taxon>Eukaryota</taxon>
        <taxon>Fungi</taxon>
        <taxon>Dikarya</taxon>
        <taxon>Ascomycota</taxon>
        <taxon>Pezizomycotina</taxon>
        <taxon>Dothideomycetes</taxon>
        <taxon>Dothideomycetidae</taxon>
        <taxon>Mycosphaerellales</taxon>
        <taxon>Teratosphaeriaceae</taxon>
        <taxon>Baudoinia</taxon>
    </lineage>
</organism>
<gene>
    <name evidence="3" type="ORF">BAUCODRAFT_573912</name>
</gene>
<feature type="compositionally biased region" description="Basic and acidic residues" evidence="1">
    <location>
        <begin position="443"/>
        <end position="455"/>
    </location>
</feature>
<keyword evidence="4" id="KW-1185">Reference proteome</keyword>
<dbReference type="Proteomes" id="UP000011761">
    <property type="component" value="Unassembled WGS sequence"/>
</dbReference>
<proteinExistence type="predicted"/>
<dbReference type="HOGENOM" id="CLU_017452_2_1_1"/>
<sequence length="455" mass="51130">MAATEHVNDEPTHPKKVLPVTLLSVFLGSGRTTLLQHLLRRNHGLRIAVVLNDIGAIDGDASLICNTHRLTKTQAKLVRLLELATFDYVIVESSGISEPEQVAETFDKRLADQIAAMGEGRDGLDKSILATLKRAKDVGALDKFTRLEITCTVIDLFTMFLDFETTDVLSFRRDDVTAEDERTVSDLMVDQIEFADVIVMNNVDVDAKTLSRFIDLVTKMNHRANVLQSSYGIIDVKAILNTGMFDVERTQMGYGYNVRSFVYVRHRRFHSQRLFALLHDKSILQHPLVKVDDEKDGPEAEGEDDEMGDWVEVDDEEDDDEDKAASSSATSICPVNDVEMKKDPLDVPEAAGEYWLANRPDRAGEWSRAGAMPTLAGGRPWFCTISRSEWESGNADIDMPCAIEAVLDEYLLNDEEWAEWQKGMNKSIHMFDDGVPDWDEPEGDAHNHSEHTHPH</sequence>
<evidence type="ECO:0000313" key="4">
    <source>
        <dbReference type="Proteomes" id="UP000011761"/>
    </source>
</evidence>
<dbReference type="OMA" id="VNDMATI"/>
<dbReference type="eggNOG" id="KOG2743">
    <property type="taxonomic scope" value="Eukaryota"/>
</dbReference>
<feature type="region of interest" description="Disordered" evidence="1">
    <location>
        <begin position="434"/>
        <end position="455"/>
    </location>
</feature>
<dbReference type="PANTHER" id="PTHR43603">
    <property type="entry name" value="COBW DOMAIN-CONTAINING PROTEIN DDB_G0274527"/>
    <property type="match status" value="1"/>
</dbReference>
<evidence type="ECO:0000313" key="3">
    <source>
        <dbReference type="EMBL" id="EMC97875.1"/>
    </source>
</evidence>
<dbReference type="PANTHER" id="PTHR43603:SF1">
    <property type="entry name" value="ZINC-REGULATED GTPASE METALLOPROTEIN ACTIVATOR 1"/>
    <property type="match status" value="1"/>
</dbReference>
<dbReference type="OrthoDB" id="272672at2759"/>
<feature type="compositionally biased region" description="Acidic residues" evidence="1">
    <location>
        <begin position="294"/>
        <end position="322"/>
    </location>
</feature>
<evidence type="ECO:0000259" key="2">
    <source>
        <dbReference type="SMART" id="SM00833"/>
    </source>
</evidence>
<feature type="domain" description="CobW C-terminal" evidence="2">
    <location>
        <begin position="258"/>
        <end position="411"/>
    </location>
</feature>
<dbReference type="AlphaFoldDB" id="M2NFV0"/>
<dbReference type="Pfam" id="PF02492">
    <property type="entry name" value="cobW"/>
    <property type="match status" value="2"/>
</dbReference>
<evidence type="ECO:0000256" key="1">
    <source>
        <dbReference type="SAM" id="MobiDB-lite"/>
    </source>
</evidence>
<protein>
    <recommendedName>
        <fullName evidence="2">CobW C-terminal domain-containing protein</fullName>
    </recommendedName>
</protein>
<dbReference type="InterPro" id="IPR003495">
    <property type="entry name" value="CobW/HypB/UreG_nucleotide-bd"/>
</dbReference>
<dbReference type="InterPro" id="IPR011629">
    <property type="entry name" value="CobW-like_C"/>
</dbReference>
<dbReference type="InterPro" id="IPR051927">
    <property type="entry name" value="Zn_Chap_cDPG_Synth"/>
</dbReference>
<dbReference type="STRING" id="717646.M2NFV0"/>